<organism evidence="1 2">
    <name type="scientific">Mucuna pruriens</name>
    <name type="common">Velvet bean</name>
    <name type="synonym">Dolichos pruriens</name>
    <dbReference type="NCBI Taxonomy" id="157652"/>
    <lineage>
        <taxon>Eukaryota</taxon>
        <taxon>Viridiplantae</taxon>
        <taxon>Streptophyta</taxon>
        <taxon>Embryophyta</taxon>
        <taxon>Tracheophyta</taxon>
        <taxon>Spermatophyta</taxon>
        <taxon>Magnoliopsida</taxon>
        <taxon>eudicotyledons</taxon>
        <taxon>Gunneridae</taxon>
        <taxon>Pentapetalae</taxon>
        <taxon>rosids</taxon>
        <taxon>fabids</taxon>
        <taxon>Fabales</taxon>
        <taxon>Fabaceae</taxon>
        <taxon>Papilionoideae</taxon>
        <taxon>50 kb inversion clade</taxon>
        <taxon>NPAAA clade</taxon>
        <taxon>indigoferoid/millettioid clade</taxon>
        <taxon>Phaseoleae</taxon>
        <taxon>Mucuna</taxon>
    </lineage>
</organism>
<proteinExistence type="predicted"/>
<dbReference type="Proteomes" id="UP000257109">
    <property type="component" value="Unassembled WGS sequence"/>
</dbReference>
<dbReference type="AlphaFoldDB" id="A0A371ID01"/>
<comment type="caution">
    <text evidence="1">The sequence shown here is derived from an EMBL/GenBank/DDBJ whole genome shotgun (WGS) entry which is preliminary data.</text>
</comment>
<sequence length="105" mass="12358">EPQPTEVGDIVVTPSTLQDSFTPEGPSPHFEHAVDQRSFLQVIDNEFTPSHGPPRVISRIIKQKFDEPWPSWKKVRLEVRDLWFREFKKKYRSDPSQEPTIRVIF</sequence>
<reference evidence="1" key="1">
    <citation type="submission" date="2018-05" db="EMBL/GenBank/DDBJ databases">
        <title>Draft genome of Mucuna pruriens seed.</title>
        <authorList>
            <person name="Nnadi N.E."/>
            <person name="Vos R."/>
            <person name="Hasami M.H."/>
            <person name="Devisetty U.K."/>
            <person name="Aguiy J.C."/>
        </authorList>
    </citation>
    <scope>NUCLEOTIDE SEQUENCE [LARGE SCALE GENOMIC DNA]</scope>
    <source>
        <strain evidence="1">JCA_2017</strain>
    </source>
</reference>
<gene>
    <name evidence="1" type="ORF">CR513_02272</name>
</gene>
<feature type="non-terminal residue" evidence="1">
    <location>
        <position position="1"/>
    </location>
</feature>
<dbReference type="OrthoDB" id="1305029at2759"/>
<evidence type="ECO:0000313" key="2">
    <source>
        <dbReference type="Proteomes" id="UP000257109"/>
    </source>
</evidence>
<keyword evidence="2" id="KW-1185">Reference proteome</keyword>
<protein>
    <submittedName>
        <fullName evidence="1">Uncharacterized protein</fullName>
    </submittedName>
</protein>
<evidence type="ECO:0000313" key="1">
    <source>
        <dbReference type="EMBL" id="RDY12875.1"/>
    </source>
</evidence>
<dbReference type="EMBL" id="QJKJ01000392">
    <property type="protein sequence ID" value="RDY12875.1"/>
    <property type="molecule type" value="Genomic_DNA"/>
</dbReference>
<accession>A0A371ID01</accession>
<name>A0A371ID01_MUCPR</name>